<dbReference type="Proteomes" id="UP000094463">
    <property type="component" value="Chromosome"/>
</dbReference>
<gene>
    <name evidence="1" type="ORF">BBEV_0146</name>
</gene>
<dbReference type="RefSeq" id="WP_069363708.1">
    <property type="nucleotide sequence ID" value="NZ_CP012502.1"/>
</dbReference>
<organism evidence="1 2">
    <name type="scientific">Salisediminibacterium beveridgei</name>
    <dbReference type="NCBI Taxonomy" id="632773"/>
    <lineage>
        <taxon>Bacteria</taxon>
        <taxon>Bacillati</taxon>
        <taxon>Bacillota</taxon>
        <taxon>Bacilli</taxon>
        <taxon>Bacillales</taxon>
        <taxon>Bacillaceae</taxon>
        <taxon>Salisediminibacterium</taxon>
    </lineage>
</organism>
<sequence length="192" mass="22609">MTYRVVQTKTEQQQFYAIAKGAWEGKDWYYEDLERSGRLQYLISNNEGEVIGTFELLPYIPEGESLIERDYPFYKESEVKRQTAPVYELDKLSIAKENRSNEHLFLLIRDLMLIGKDELQTHMFLCLIRPSFFRLLNRIMKLPVTALTDPIYCDENDDEFVPCLCYVPKNESELADMDASMRRGLRLKSIVK</sequence>
<dbReference type="EMBL" id="CP012502">
    <property type="protein sequence ID" value="AOM81541.1"/>
    <property type="molecule type" value="Genomic_DNA"/>
</dbReference>
<name>A0A1D7QRA6_9BACI</name>
<dbReference type="AlphaFoldDB" id="A0A1D7QRA6"/>
<reference evidence="1 2" key="1">
    <citation type="submission" date="2015-08" db="EMBL/GenBank/DDBJ databases">
        <title>The complete genome sequence of Bacillus beveridgei MLTeJB.</title>
        <authorList>
            <person name="Hanson T.E."/>
            <person name="Mesa C."/>
            <person name="Basesman S.M."/>
            <person name="Oremland R.S."/>
        </authorList>
    </citation>
    <scope>NUCLEOTIDE SEQUENCE [LARGE SCALE GENOMIC DNA]</scope>
    <source>
        <strain evidence="1 2">MLTeJB</strain>
    </source>
</reference>
<evidence type="ECO:0000313" key="2">
    <source>
        <dbReference type="Proteomes" id="UP000094463"/>
    </source>
</evidence>
<accession>A0A1D7QRA6</accession>
<evidence type="ECO:0000313" key="1">
    <source>
        <dbReference type="EMBL" id="AOM81541.1"/>
    </source>
</evidence>
<dbReference type="OrthoDB" id="2584775at2"/>
<dbReference type="Gene3D" id="3.40.630.30">
    <property type="match status" value="1"/>
</dbReference>
<protein>
    <recommendedName>
        <fullName evidence="3">N-acyl-L-homoserine lactone synthetase</fullName>
    </recommendedName>
</protein>
<keyword evidence="2" id="KW-1185">Reference proteome</keyword>
<proteinExistence type="predicted"/>
<dbReference type="STRING" id="632773.BBEV_0146"/>
<evidence type="ECO:0008006" key="3">
    <source>
        <dbReference type="Google" id="ProtNLM"/>
    </source>
</evidence>
<dbReference type="KEGG" id="bbev:BBEV_0146"/>